<feature type="transmembrane region" description="Helical" evidence="1">
    <location>
        <begin position="54"/>
        <end position="70"/>
    </location>
</feature>
<dbReference type="Proteomes" id="UP001241056">
    <property type="component" value="Unassembled WGS sequence"/>
</dbReference>
<evidence type="ECO:0000313" key="3">
    <source>
        <dbReference type="Proteomes" id="UP001241056"/>
    </source>
</evidence>
<protein>
    <submittedName>
        <fullName evidence="2">Uncharacterized protein</fullName>
    </submittedName>
</protein>
<comment type="caution">
    <text evidence="2">The sequence shown here is derived from an EMBL/GenBank/DDBJ whole genome shotgun (WGS) entry which is preliminary data.</text>
</comment>
<evidence type="ECO:0000256" key="1">
    <source>
        <dbReference type="SAM" id="Phobius"/>
    </source>
</evidence>
<organism evidence="2 3">
    <name type="scientific">Thiopseudomonas acetoxidans</name>
    <dbReference type="NCBI Taxonomy" id="3041622"/>
    <lineage>
        <taxon>Bacteria</taxon>
        <taxon>Pseudomonadati</taxon>
        <taxon>Pseudomonadota</taxon>
        <taxon>Gammaproteobacteria</taxon>
        <taxon>Pseudomonadales</taxon>
        <taxon>Pseudomonadaceae</taxon>
        <taxon>Thiopseudomonas</taxon>
    </lineage>
</organism>
<accession>A0ABT7SNE1</accession>
<keyword evidence="1" id="KW-0472">Membrane</keyword>
<keyword evidence="1" id="KW-1133">Transmembrane helix</keyword>
<name>A0ABT7SNE1_9GAMM</name>
<sequence>MSDFFLVIGVLLLVFCFISIYVWLEIFRDPKKELEDFYIENPSMKKIVVFLREKWTIFFLTGIFFVLVSLL</sequence>
<proteinExistence type="predicted"/>
<reference evidence="2 3" key="1">
    <citation type="submission" date="2023-06" db="EMBL/GenBank/DDBJ databases">
        <title>Thiopseudomonas sp. CY1220 draft genome sequence.</title>
        <authorList>
            <person name="Zhao G."/>
            <person name="An M."/>
        </authorList>
    </citation>
    <scope>NUCLEOTIDE SEQUENCE [LARGE SCALE GENOMIC DNA]</scope>
    <source>
        <strain evidence="2 3">CY1220</strain>
    </source>
</reference>
<dbReference type="EMBL" id="JAUCDY010000005">
    <property type="protein sequence ID" value="MDM7857709.1"/>
    <property type="molecule type" value="Genomic_DNA"/>
</dbReference>
<keyword evidence="1" id="KW-0812">Transmembrane</keyword>
<dbReference type="RefSeq" id="WP_289410371.1">
    <property type="nucleotide sequence ID" value="NZ_JAUCDY010000005.1"/>
</dbReference>
<feature type="transmembrane region" description="Helical" evidence="1">
    <location>
        <begin position="6"/>
        <end position="24"/>
    </location>
</feature>
<keyword evidence="3" id="KW-1185">Reference proteome</keyword>
<evidence type="ECO:0000313" key="2">
    <source>
        <dbReference type="EMBL" id="MDM7857709.1"/>
    </source>
</evidence>
<gene>
    <name evidence="2" type="ORF">QEZ41_05385</name>
</gene>